<evidence type="ECO:0000313" key="3">
    <source>
        <dbReference type="RefSeq" id="XP_035829514.1"/>
    </source>
</evidence>
<feature type="region of interest" description="Disordered" evidence="1">
    <location>
        <begin position="92"/>
        <end position="122"/>
    </location>
</feature>
<protein>
    <submittedName>
        <fullName evidence="3">Uncharacterized protein LOC101859839</fullName>
    </submittedName>
</protein>
<evidence type="ECO:0000256" key="1">
    <source>
        <dbReference type="SAM" id="MobiDB-lite"/>
    </source>
</evidence>
<proteinExistence type="predicted"/>
<dbReference type="RefSeq" id="XP_035829514.1">
    <property type="nucleotide sequence ID" value="XM_035973621.1"/>
</dbReference>
<evidence type="ECO:0000313" key="2">
    <source>
        <dbReference type="Proteomes" id="UP000694888"/>
    </source>
</evidence>
<name>A0ABM1W4C1_APLCA</name>
<sequence length="155" mass="17660">MLYRQEKWGDICSQDKRVCLSDRDLVYLLDTRREQRSTRNWRRLFPSVLSTCAESGFLKEHQNWSLTLVEQLAVAMERSFLRKTSTFSDLNIPKIPAGPATGGEGVSENLHNRRGKEDPNSRLYLSAIEVSPSLTIEYGAFTDKRHLDGSDPGKV</sequence>
<gene>
    <name evidence="3" type="primary">LOC101859839</name>
</gene>
<dbReference type="Proteomes" id="UP000694888">
    <property type="component" value="Unplaced"/>
</dbReference>
<reference evidence="3" key="1">
    <citation type="submission" date="2025-08" db="UniProtKB">
        <authorList>
            <consortium name="RefSeq"/>
        </authorList>
    </citation>
    <scope>IDENTIFICATION</scope>
</reference>
<accession>A0ABM1W4C1</accession>
<keyword evidence="2" id="KW-1185">Reference proteome</keyword>
<dbReference type="GeneID" id="101859839"/>
<organism evidence="2 3">
    <name type="scientific">Aplysia californica</name>
    <name type="common">California sea hare</name>
    <dbReference type="NCBI Taxonomy" id="6500"/>
    <lineage>
        <taxon>Eukaryota</taxon>
        <taxon>Metazoa</taxon>
        <taxon>Spiralia</taxon>
        <taxon>Lophotrochozoa</taxon>
        <taxon>Mollusca</taxon>
        <taxon>Gastropoda</taxon>
        <taxon>Heterobranchia</taxon>
        <taxon>Euthyneura</taxon>
        <taxon>Tectipleura</taxon>
        <taxon>Aplysiida</taxon>
        <taxon>Aplysioidea</taxon>
        <taxon>Aplysiidae</taxon>
        <taxon>Aplysia</taxon>
    </lineage>
</organism>